<comment type="caution">
    <text evidence="1">The sequence shown here is derived from an EMBL/GenBank/DDBJ whole genome shotgun (WGS) entry which is preliminary data.</text>
</comment>
<proteinExistence type="predicted"/>
<evidence type="ECO:0000313" key="2">
    <source>
        <dbReference type="Proteomes" id="UP000823749"/>
    </source>
</evidence>
<organism evidence="1 2">
    <name type="scientific">Rhododendron griersonianum</name>
    <dbReference type="NCBI Taxonomy" id="479676"/>
    <lineage>
        <taxon>Eukaryota</taxon>
        <taxon>Viridiplantae</taxon>
        <taxon>Streptophyta</taxon>
        <taxon>Embryophyta</taxon>
        <taxon>Tracheophyta</taxon>
        <taxon>Spermatophyta</taxon>
        <taxon>Magnoliopsida</taxon>
        <taxon>eudicotyledons</taxon>
        <taxon>Gunneridae</taxon>
        <taxon>Pentapetalae</taxon>
        <taxon>asterids</taxon>
        <taxon>Ericales</taxon>
        <taxon>Ericaceae</taxon>
        <taxon>Ericoideae</taxon>
        <taxon>Rhodoreae</taxon>
        <taxon>Rhododendron</taxon>
    </lineage>
</organism>
<evidence type="ECO:0000313" key="1">
    <source>
        <dbReference type="EMBL" id="KAG5536363.1"/>
    </source>
</evidence>
<name>A0AAV6J6Q5_9ERIC</name>
<accession>A0AAV6J6Q5</accession>
<keyword evidence="2" id="KW-1185">Reference proteome</keyword>
<protein>
    <submittedName>
        <fullName evidence="1">Uncharacterized protein</fullName>
    </submittedName>
</protein>
<dbReference type="Proteomes" id="UP000823749">
    <property type="component" value="Chromosome 8"/>
</dbReference>
<sequence>MTWEMPPPTATPEYLPPIEVLAPLVEDFELPFDLPMFEMETDAELEAAMLYLSQYYLGPLEESPILTKEELLTHAYAGT</sequence>
<gene>
    <name evidence="1" type="ORF">RHGRI_023960</name>
</gene>
<dbReference type="AlphaFoldDB" id="A0AAV6J6Q5"/>
<reference evidence="1" key="1">
    <citation type="submission" date="2020-08" db="EMBL/GenBank/DDBJ databases">
        <title>Plant Genome Project.</title>
        <authorList>
            <person name="Zhang R.-G."/>
        </authorList>
    </citation>
    <scope>NUCLEOTIDE SEQUENCE</scope>
    <source>
        <strain evidence="1">WSP0</strain>
        <tissue evidence="1">Leaf</tissue>
    </source>
</reference>
<dbReference type="EMBL" id="JACTNZ010000008">
    <property type="protein sequence ID" value="KAG5536363.1"/>
    <property type="molecule type" value="Genomic_DNA"/>
</dbReference>